<keyword evidence="1" id="KW-1133">Transmembrane helix</keyword>
<dbReference type="EMBL" id="JAWDGP010005812">
    <property type="protein sequence ID" value="KAK3751613.1"/>
    <property type="molecule type" value="Genomic_DNA"/>
</dbReference>
<dbReference type="AlphaFoldDB" id="A0AAE0YMT8"/>
<sequence>METRSHMRWSSTSVRVIESTARSPRMLRFWFLLYGYEGILLAWAVDFYRLRCSASFSSPLRRLTNFFCGLCCFRRLLSIFSVIFSRQC</sequence>
<keyword evidence="1" id="KW-0472">Membrane</keyword>
<accession>A0AAE0YMT8</accession>
<reference evidence="2" key="1">
    <citation type="journal article" date="2023" name="G3 (Bethesda)">
        <title>A reference genome for the long-term kleptoplast-retaining sea slug Elysia crispata morphotype clarki.</title>
        <authorList>
            <person name="Eastman K.E."/>
            <person name="Pendleton A.L."/>
            <person name="Shaikh M.A."/>
            <person name="Suttiyut T."/>
            <person name="Ogas R."/>
            <person name="Tomko P."/>
            <person name="Gavelis G."/>
            <person name="Widhalm J.R."/>
            <person name="Wisecaver J.H."/>
        </authorList>
    </citation>
    <scope>NUCLEOTIDE SEQUENCE</scope>
    <source>
        <strain evidence="2">ECLA1</strain>
    </source>
</reference>
<evidence type="ECO:0000313" key="2">
    <source>
        <dbReference type="EMBL" id="KAK3751613.1"/>
    </source>
</evidence>
<name>A0AAE0YMT8_9GAST</name>
<feature type="transmembrane region" description="Helical" evidence="1">
    <location>
        <begin position="64"/>
        <end position="84"/>
    </location>
</feature>
<gene>
    <name evidence="2" type="ORF">RRG08_012674</name>
</gene>
<protein>
    <submittedName>
        <fullName evidence="2">Uncharacterized protein</fullName>
    </submittedName>
</protein>
<comment type="caution">
    <text evidence="2">The sequence shown here is derived from an EMBL/GenBank/DDBJ whole genome shotgun (WGS) entry which is preliminary data.</text>
</comment>
<evidence type="ECO:0000256" key="1">
    <source>
        <dbReference type="SAM" id="Phobius"/>
    </source>
</evidence>
<proteinExistence type="predicted"/>
<dbReference type="Proteomes" id="UP001283361">
    <property type="component" value="Unassembled WGS sequence"/>
</dbReference>
<evidence type="ECO:0000313" key="3">
    <source>
        <dbReference type="Proteomes" id="UP001283361"/>
    </source>
</evidence>
<keyword evidence="1" id="KW-0812">Transmembrane</keyword>
<organism evidence="2 3">
    <name type="scientific">Elysia crispata</name>
    <name type="common">lettuce slug</name>
    <dbReference type="NCBI Taxonomy" id="231223"/>
    <lineage>
        <taxon>Eukaryota</taxon>
        <taxon>Metazoa</taxon>
        <taxon>Spiralia</taxon>
        <taxon>Lophotrochozoa</taxon>
        <taxon>Mollusca</taxon>
        <taxon>Gastropoda</taxon>
        <taxon>Heterobranchia</taxon>
        <taxon>Euthyneura</taxon>
        <taxon>Panpulmonata</taxon>
        <taxon>Sacoglossa</taxon>
        <taxon>Placobranchoidea</taxon>
        <taxon>Plakobranchidae</taxon>
        <taxon>Elysia</taxon>
    </lineage>
</organism>
<keyword evidence="3" id="KW-1185">Reference proteome</keyword>
<feature type="transmembrane region" description="Helical" evidence="1">
    <location>
        <begin position="27"/>
        <end position="44"/>
    </location>
</feature>